<name>A0A091BEP4_9GAMM</name>
<dbReference type="EMBL" id="AVCI01000007">
    <property type="protein sequence ID" value="KFN42860.1"/>
    <property type="molecule type" value="Genomic_DNA"/>
</dbReference>
<dbReference type="OrthoDB" id="5966252at2"/>
<dbReference type="Proteomes" id="UP000029385">
    <property type="component" value="Unassembled WGS sequence"/>
</dbReference>
<sequence>MSQTDDAPESPYRLHFEQRPNYLYAVVSGPEDSLEITLAYWREIAVECLTRRATRVLVVDELGGTPMPPEQIAELVKNMQGSGMESVQVAFVEPVMAHVPLMEHGEIFAMESGFNARVFSSVNEAERWLRFGGN</sequence>
<dbReference type="STRING" id="1121015.GCA_000420545_02308"/>
<reference evidence="1 2" key="1">
    <citation type="submission" date="2013-09" db="EMBL/GenBank/DDBJ databases">
        <title>Genome sequencing of Arenimonas oryziterrae.</title>
        <authorList>
            <person name="Chen F."/>
            <person name="Wang G."/>
        </authorList>
    </citation>
    <scope>NUCLEOTIDE SEQUENCE [LARGE SCALE GENOMIC DNA]</scope>
    <source>
        <strain evidence="1 2">YC6267</strain>
    </source>
</reference>
<dbReference type="PATRIC" id="fig|1121015.4.peg.1889"/>
<proteinExistence type="predicted"/>
<dbReference type="eggNOG" id="ENOG5031EED">
    <property type="taxonomic scope" value="Bacteria"/>
</dbReference>
<keyword evidence="2" id="KW-1185">Reference proteome</keyword>
<gene>
    <name evidence="1" type="ORF">N789_12070</name>
</gene>
<organism evidence="1 2">
    <name type="scientific">Arenimonas oryziterrae DSM 21050 = YC6267</name>
    <dbReference type="NCBI Taxonomy" id="1121015"/>
    <lineage>
        <taxon>Bacteria</taxon>
        <taxon>Pseudomonadati</taxon>
        <taxon>Pseudomonadota</taxon>
        <taxon>Gammaproteobacteria</taxon>
        <taxon>Lysobacterales</taxon>
        <taxon>Lysobacteraceae</taxon>
        <taxon>Arenimonas</taxon>
    </lineage>
</organism>
<accession>A0A091BEP4</accession>
<evidence type="ECO:0000313" key="1">
    <source>
        <dbReference type="EMBL" id="KFN42860.1"/>
    </source>
</evidence>
<comment type="caution">
    <text evidence="1">The sequence shown here is derived from an EMBL/GenBank/DDBJ whole genome shotgun (WGS) entry which is preliminary data.</text>
</comment>
<evidence type="ECO:0000313" key="2">
    <source>
        <dbReference type="Proteomes" id="UP000029385"/>
    </source>
</evidence>
<dbReference type="AlphaFoldDB" id="A0A091BEP4"/>
<evidence type="ECO:0008006" key="3">
    <source>
        <dbReference type="Google" id="ProtNLM"/>
    </source>
</evidence>
<protein>
    <recommendedName>
        <fullName evidence="3">STAS/SEC14 domain-containing protein</fullName>
    </recommendedName>
</protein>
<dbReference type="RefSeq" id="WP_022969911.1">
    <property type="nucleotide sequence ID" value="NZ_ATVD01000004.1"/>
</dbReference>